<name>A0A6F9DR32_9ASCI</name>
<evidence type="ECO:0000256" key="2">
    <source>
        <dbReference type="SAM" id="MobiDB-lite"/>
    </source>
</evidence>
<feature type="compositionally biased region" description="Polar residues" evidence="2">
    <location>
        <begin position="127"/>
        <end position="139"/>
    </location>
</feature>
<reference evidence="4" key="1">
    <citation type="submission" date="2020-04" db="EMBL/GenBank/DDBJ databases">
        <authorList>
            <person name="Neveu A P."/>
        </authorList>
    </citation>
    <scope>NUCLEOTIDE SEQUENCE</scope>
    <source>
        <tissue evidence="4">Whole embryo</tissue>
    </source>
</reference>
<gene>
    <name evidence="4" type="primary">Rassf8</name>
</gene>
<protein>
    <submittedName>
        <fullName evidence="4">Ras association domain-containing protein 8-like</fullName>
    </submittedName>
</protein>
<feature type="region of interest" description="Disordered" evidence="2">
    <location>
        <begin position="493"/>
        <end position="542"/>
    </location>
</feature>
<dbReference type="SUPFAM" id="SSF54236">
    <property type="entry name" value="Ubiquitin-like"/>
    <property type="match status" value="1"/>
</dbReference>
<keyword evidence="1" id="KW-0175">Coiled coil</keyword>
<dbReference type="PANTHER" id="PTHR15286:SF6">
    <property type="entry name" value="GH01133P"/>
    <property type="match status" value="1"/>
</dbReference>
<evidence type="ECO:0000313" key="4">
    <source>
        <dbReference type="EMBL" id="CAB3265453.1"/>
    </source>
</evidence>
<organism evidence="4">
    <name type="scientific">Phallusia mammillata</name>
    <dbReference type="NCBI Taxonomy" id="59560"/>
    <lineage>
        <taxon>Eukaryota</taxon>
        <taxon>Metazoa</taxon>
        <taxon>Chordata</taxon>
        <taxon>Tunicata</taxon>
        <taxon>Ascidiacea</taxon>
        <taxon>Phlebobranchia</taxon>
        <taxon>Ascidiidae</taxon>
        <taxon>Phallusia</taxon>
    </lineage>
</organism>
<evidence type="ECO:0000256" key="1">
    <source>
        <dbReference type="SAM" id="Coils"/>
    </source>
</evidence>
<feature type="region of interest" description="Disordered" evidence="2">
    <location>
        <begin position="104"/>
        <end position="160"/>
    </location>
</feature>
<evidence type="ECO:0000259" key="3">
    <source>
        <dbReference type="PROSITE" id="PS50200"/>
    </source>
</evidence>
<sequence length="542" mass="61467">MELKVWVDGIQRVVCGITEQTTVQEVVIALAQATGRTGRYTLVEQRRNIEKMLPPSEKPLQVLSKLGDASNEIQFVLRRTGASSVSGSDGIITPERSAYRQSLPPQLKHRQKNDALLNRKEPKRKSLTISGLANDNATKQQDKINRNTDKTIENDNEKSKTPVIKKALIPPPLRNNTSANVEPIKEETVVSPSRLKKEALIPPAFRHDEPTGTPTKKKALIPPPLRNDVGKINLSESKTKHFTQPGKFRSKTPDQLHHRRTSSSSATTPVKPRPDSAMATTSSRKMSKSAEAERAKEDFVCLVMEQHNHIKEQSQTLKTITEETEKFQQTMKNKANASANIQNEVEMLEAKIQENEIKLYNEKMLEDQLTKEEEQNSILQNSSNKLQTEISTMNAQIKEIERRLGFLNEEIAKESKLKKREAQNKIINVQRETRTEIQKKTLEMNKLSEEIADVERSLQHKDEESNNQRMQLEVLNRELRQVNLQQFIRQTGSKVTVLPPEDEKETPHSEDQYNPPVSPSKRTQNRPMPVVGSSSDSGGVWV</sequence>
<feature type="region of interest" description="Disordered" evidence="2">
    <location>
        <begin position="204"/>
        <end position="292"/>
    </location>
</feature>
<feature type="domain" description="Ras-associating" evidence="3">
    <location>
        <begin position="1"/>
        <end position="82"/>
    </location>
</feature>
<dbReference type="PANTHER" id="PTHR15286">
    <property type="entry name" value="RAS-ASSOCIATING DOMAIN CONTAINING PROTEIN"/>
    <property type="match status" value="1"/>
</dbReference>
<dbReference type="InterPro" id="IPR033593">
    <property type="entry name" value="N-RASSF"/>
</dbReference>
<feature type="coiled-coil region" evidence="1">
    <location>
        <begin position="331"/>
        <end position="485"/>
    </location>
</feature>
<proteinExistence type="evidence at transcript level"/>
<dbReference type="EMBL" id="LR789591">
    <property type="protein sequence ID" value="CAB3265453.1"/>
    <property type="molecule type" value="mRNA"/>
</dbReference>
<dbReference type="PROSITE" id="PS50200">
    <property type="entry name" value="RA"/>
    <property type="match status" value="1"/>
</dbReference>
<dbReference type="SMART" id="SM00314">
    <property type="entry name" value="RA"/>
    <property type="match status" value="1"/>
</dbReference>
<dbReference type="GO" id="GO:0007165">
    <property type="term" value="P:signal transduction"/>
    <property type="evidence" value="ECO:0007669"/>
    <property type="project" value="InterPro"/>
</dbReference>
<dbReference type="InterPro" id="IPR029071">
    <property type="entry name" value="Ubiquitin-like_domsf"/>
</dbReference>
<dbReference type="AlphaFoldDB" id="A0A6F9DR32"/>
<feature type="compositionally biased region" description="Basic and acidic residues" evidence="2">
    <location>
        <begin position="140"/>
        <end position="160"/>
    </location>
</feature>
<dbReference type="InterPro" id="IPR000159">
    <property type="entry name" value="RA_dom"/>
</dbReference>
<dbReference type="Pfam" id="PF00788">
    <property type="entry name" value="RA"/>
    <property type="match status" value="1"/>
</dbReference>
<feature type="compositionally biased region" description="Low complexity" evidence="2">
    <location>
        <begin position="530"/>
        <end position="542"/>
    </location>
</feature>
<accession>A0A6F9DR32</accession>
<dbReference type="Gene3D" id="3.10.20.90">
    <property type="entry name" value="Phosphatidylinositol 3-kinase Catalytic Subunit, Chain A, domain 1"/>
    <property type="match status" value="1"/>
</dbReference>